<dbReference type="Gene3D" id="1.10.8.20">
    <property type="entry name" value="N-terminal domain of phosphatidylinositol transfer protein sec14p"/>
    <property type="match status" value="1"/>
</dbReference>
<dbReference type="PROSITE" id="PS50191">
    <property type="entry name" value="CRAL_TRIO"/>
    <property type="match status" value="1"/>
</dbReference>
<name>A0A1I8PDS7_STOCA</name>
<dbReference type="VEuPathDB" id="VectorBase:SCAU007120"/>
<dbReference type="Pfam" id="PF00650">
    <property type="entry name" value="CRAL_TRIO"/>
    <property type="match status" value="1"/>
</dbReference>
<dbReference type="InterPro" id="IPR036865">
    <property type="entry name" value="CRAL-TRIO_dom_sf"/>
</dbReference>
<gene>
    <name evidence="2" type="primary">106085811</name>
</gene>
<reference evidence="2" key="2">
    <citation type="submission" date="2020-05" db="UniProtKB">
        <authorList>
            <consortium name="EnsemblMetazoa"/>
        </authorList>
    </citation>
    <scope>IDENTIFICATION</scope>
    <source>
        <strain evidence="2">USDA</strain>
    </source>
</reference>
<proteinExistence type="predicted"/>
<feature type="domain" description="CRAL-TRIO" evidence="1">
    <location>
        <begin position="94"/>
        <end position="255"/>
    </location>
</feature>
<dbReference type="KEGG" id="scac:106085811"/>
<dbReference type="InterPro" id="IPR001251">
    <property type="entry name" value="CRAL-TRIO_dom"/>
</dbReference>
<dbReference type="CDD" id="cd00170">
    <property type="entry name" value="SEC14"/>
    <property type="match status" value="1"/>
</dbReference>
<dbReference type="AlphaFoldDB" id="A0A1I8PDS7"/>
<dbReference type="Gene3D" id="1.20.5.1200">
    <property type="entry name" value="Alpha-tocopherol transfer"/>
    <property type="match status" value="1"/>
</dbReference>
<dbReference type="SUPFAM" id="SSF52087">
    <property type="entry name" value="CRAL/TRIO domain"/>
    <property type="match status" value="1"/>
</dbReference>
<organism evidence="2 3">
    <name type="scientific">Stomoxys calcitrans</name>
    <name type="common">Stable fly</name>
    <name type="synonym">Conops calcitrans</name>
    <dbReference type="NCBI Taxonomy" id="35570"/>
    <lineage>
        <taxon>Eukaryota</taxon>
        <taxon>Metazoa</taxon>
        <taxon>Ecdysozoa</taxon>
        <taxon>Arthropoda</taxon>
        <taxon>Hexapoda</taxon>
        <taxon>Insecta</taxon>
        <taxon>Pterygota</taxon>
        <taxon>Neoptera</taxon>
        <taxon>Endopterygota</taxon>
        <taxon>Diptera</taxon>
        <taxon>Brachycera</taxon>
        <taxon>Muscomorpha</taxon>
        <taxon>Muscoidea</taxon>
        <taxon>Muscidae</taxon>
        <taxon>Stomoxys</taxon>
    </lineage>
</organism>
<dbReference type="SMART" id="SM00516">
    <property type="entry name" value="SEC14"/>
    <property type="match status" value="1"/>
</dbReference>
<protein>
    <recommendedName>
        <fullName evidence="1">CRAL-TRIO domain-containing protein</fullName>
    </recommendedName>
</protein>
<dbReference type="EnsemblMetazoa" id="SCAU007120-RB">
    <property type="protein sequence ID" value="SCAU007120-PB"/>
    <property type="gene ID" value="SCAU007120"/>
</dbReference>
<dbReference type="GO" id="GO:0016020">
    <property type="term" value="C:membrane"/>
    <property type="evidence" value="ECO:0007669"/>
    <property type="project" value="TreeGrafter"/>
</dbReference>
<dbReference type="SUPFAM" id="SSF46938">
    <property type="entry name" value="CRAL/TRIO N-terminal domain"/>
    <property type="match status" value="1"/>
</dbReference>
<dbReference type="PANTHER" id="PTHR10174:SF230">
    <property type="entry name" value="ALPHA-TOCOPHEROL TRANSFER PROTEIN-LIKE"/>
    <property type="match status" value="1"/>
</dbReference>
<dbReference type="Gene3D" id="3.40.525.10">
    <property type="entry name" value="CRAL-TRIO lipid binding domain"/>
    <property type="match status" value="1"/>
</dbReference>
<sequence length="308" mass="35504">MEFVHPTPEQRVTIREELREPENVEEVERDLKKIREWLDTQPHLPKDMDDVRLTNFFRGCKFSMEKVKKKLDMYYTMRNAIPEFFSERDIARPELDIVLDYAQITTLPGLTPNGRRITFIRGIDCDFQSSQVNDAMKVSLMLGDVRLAEECVGIAGDIFILDAAVATATHFAKFSPTAIKKFLICVQEAYPVKVKEVHVFNTSPLVDTIFKFVKPFVKEKLIGRVTFHKDLESLYKSVPRDLLPNEYGGKAGSIDDYIKKWKTTLGNYTEWFKEQEAKKANESLRPGSPKTCDDLFGMEGSFRQLNID</sequence>
<dbReference type="OrthoDB" id="6682367at2759"/>
<evidence type="ECO:0000259" key="1">
    <source>
        <dbReference type="PROSITE" id="PS50191"/>
    </source>
</evidence>
<dbReference type="EnsemblMetazoa" id="SCAU007120-RA">
    <property type="protein sequence ID" value="SCAU007120-PA"/>
    <property type="gene ID" value="SCAU007120"/>
</dbReference>
<dbReference type="PANTHER" id="PTHR10174">
    <property type="entry name" value="ALPHA-TOCOPHEROL TRANSFER PROTEIN-RELATED"/>
    <property type="match status" value="1"/>
</dbReference>
<evidence type="ECO:0000313" key="3">
    <source>
        <dbReference type="Proteomes" id="UP000095300"/>
    </source>
</evidence>
<dbReference type="GO" id="GO:1902936">
    <property type="term" value="F:phosphatidylinositol bisphosphate binding"/>
    <property type="evidence" value="ECO:0007669"/>
    <property type="project" value="TreeGrafter"/>
</dbReference>
<evidence type="ECO:0000313" key="2">
    <source>
        <dbReference type="EnsemblMetazoa" id="SCAU007120-PA"/>
    </source>
</evidence>
<accession>A0A1I8PDS7</accession>
<dbReference type="InterPro" id="IPR036273">
    <property type="entry name" value="CRAL/TRIO_N_dom_sf"/>
</dbReference>
<keyword evidence="3" id="KW-1185">Reference proteome</keyword>
<dbReference type="PRINTS" id="PR00180">
    <property type="entry name" value="CRETINALDHBP"/>
</dbReference>
<reference evidence="3" key="1">
    <citation type="submission" date="2015-05" db="EMBL/GenBank/DDBJ databases">
        <authorList>
            <person name="Wilson R.K."/>
            <person name="Warren W.C."/>
            <person name="Olafson P."/>
        </authorList>
    </citation>
    <scope>NUCLEOTIDE SEQUENCE [LARGE SCALE GENOMIC DNA]</scope>
    <source>
        <strain evidence="3">USDA</strain>
    </source>
</reference>
<dbReference type="Proteomes" id="UP000095300">
    <property type="component" value="Unassembled WGS sequence"/>
</dbReference>